<keyword evidence="4" id="KW-0547">Nucleotide-binding</keyword>
<evidence type="ECO:0008006" key="14">
    <source>
        <dbReference type="Google" id="ProtNLM"/>
    </source>
</evidence>
<dbReference type="InterPro" id="IPR031475">
    <property type="entry name" value="NBD_C"/>
</dbReference>
<dbReference type="NCBIfam" id="TIGR00557">
    <property type="entry name" value="pdxA"/>
    <property type="match status" value="1"/>
</dbReference>
<dbReference type="SUPFAM" id="SSF142764">
    <property type="entry name" value="YgbK-like"/>
    <property type="match status" value="1"/>
</dbReference>
<dbReference type="AlphaFoldDB" id="A0A8J2YS20"/>
<keyword evidence="5" id="KW-0418">Kinase</keyword>
<dbReference type="Pfam" id="PF07005">
    <property type="entry name" value="SBD_N"/>
    <property type="match status" value="1"/>
</dbReference>
<keyword evidence="2" id="KW-0808">Transferase</keyword>
<evidence type="ECO:0000259" key="11">
    <source>
        <dbReference type="Pfam" id="PF17042"/>
    </source>
</evidence>
<dbReference type="RefSeq" id="WP_189044751.1">
    <property type="nucleotide sequence ID" value="NZ_BMJQ01000004.1"/>
</dbReference>
<reference evidence="12" key="2">
    <citation type="submission" date="2020-09" db="EMBL/GenBank/DDBJ databases">
        <authorList>
            <person name="Sun Q."/>
            <person name="Zhou Y."/>
        </authorList>
    </citation>
    <scope>NUCLEOTIDE SEQUENCE</scope>
    <source>
        <strain evidence="12">CGMCC 1.15725</strain>
    </source>
</reference>
<dbReference type="Gene3D" id="3.40.980.20">
    <property type="entry name" value="Four-carbon acid sugar kinase, nucleotide binding domain"/>
    <property type="match status" value="1"/>
</dbReference>
<dbReference type="Gene3D" id="3.40.718.10">
    <property type="entry name" value="Isopropylmalate Dehydrogenase"/>
    <property type="match status" value="1"/>
</dbReference>
<feature type="domain" description="Four-carbon acid sugar kinase nucleotide binding" evidence="11">
    <location>
        <begin position="248"/>
        <end position="399"/>
    </location>
</feature>
<dbReference type="GO" id="GO:0005524">
    <property type="term" value="F:ATP binding"/>
    <property type="evidence" value="ECO:0007669"/>
    <property type="project" value="UniProtKB-KW"/>
</dbReference>
<evidence type="ECO:0000259" key="10">
    <source>
        <dbReference type="Pfam" id="PF07005"/>
    </source>
</evidence>
<evidence type="ECO:0000256" key="9">
    <source>
        <dbReference type="ARBA" id="ARBA00023277"/>
    </source>
</evidence>
<reference evidence="12" key="1">
    <citation type="journal article" date="2014" name="Int. J. Syst. Evol. Microbiol.">
        <title>Complete genome sequence of Corynebacterium casei LMG S-19264T (=DSM 44701T), isolated from a smear-ripened cheese.</title>
        <authorList>
            <consortium name="US DOE Joint Genome Institute (JGI-PGF)"/>
            <person name="Walter F."/>
            <person name="Albersmeier A."/>
            <person name="Kalinowski J."/>
            <person name="Ruckert C."/>
        </authorList>
    </citation>
    <scope>NUCLEOTIDE SEQUENCE</scope>
    <source>
        <strain evidence="12">CGMCC 1.15725</strain>
    </source>
</reference>
<dbReference type="GO" id="GO:0016491">
    <property type="term" value="F:oxidoreductase activity"/>
    <property type="evidence" value="ECO:0007669"/>
    <property type="project" value="UniProtKB-KW"/>
</dbReference>
<keyword evidence="13" id="KW-1185">Reference proteome</keyword>
<evidence type="ECO:0000256" key="7">
    <source>
        <dbReference type="ARBA" id="ARBA00023002"/>
    </source>
</evidence>
<name>A0A8J2YS20_9PROT</name>
<sequence>MARGWLILADDLTGAADCASAFAKRGTAAVVGWGDRAPTGDVFSYDADSRGLAEAAAVARQRAALTRLHGDGRVLFKKIDSTLRGHFAAETVAALEAVRARESRAFGICAPAFPATGRTTIDGRVRVDGAPLEQTEVWRRDHRYPTADLAQILAGVGIHAATVPLGVIRGGAKQLRTALEALAAQGDLVAICDAETDDDLKRLAEASLPATSAAFFIGSAGLAHALAAIAPGERSTVQHLPATAKGSLIVVGSLAAASRTAARALAAAPDVTHIPVRLDLLLNAGAAPDRVALGRQVGALLDAGRDVLVEIGMTEAPDLSLGPRLAAGLAEALAPAAAYIGALAATGGETAAALLARFGVNGIRLMEELEPGVSLGLTLGAVSFPIVTKAGAFGGEHSLTRIARHLHLIRQGGTQMTRPIIAITMGDASGIGPEVIMKALAHPDVSALCRPLVVGDAERLRTAGRIVGTTLDVASLDDAKDAKFAPGTVDCIDLKLIPPDHPFGRVSAVSGEGAFRYIERAVRIVEAGQAQAICTAPLSKEALHAAGHKYPGHTELLAALTGTPEVSMMLTSPKLRVIHVTTHIGLIDAIARIEPGLVERVIGRAQDTLTKAGIARPRIGVCGINPHAGENGLFGHGEEAEKIVPAVAACQAKGWDVRGPLPADTLFFLAARGDYDMVVAMYHDQGHGPIKVLGLEAGVNITVGLPMIRTSVDHGTAFDIAGKGIADERSLIEALRQAAELAPQHAA</sequence>
<proteinExistence type="inferred from homology"/>
<keyword evidence="7" id="KW-0560">Oxidoreductase</keyword>
<keyword evidence="3" id="KW-0479">Metal-binding</keyword>
<evidence type="ECO:0000256" key="4">
    <source>
        <dbReference type="ARBA" id="ARBA00022741"/>
    </source>
</evidence>
<dbReference type="InterPro" id="IPR010737">
    <property type="entry name" value="4-carb_acid_sugar_kinase_N"/>
</dbReference>
<dbReference type="Pfam" id="PF04166">
    <property type="entry name" value="PdxA"/>
    <property type="match status" value="1"/>
</dbReference>
<evidence type="ECO:0000256" key="2">
    <source>
        <dbReference type="ARBA" id="ARBA00022679"/>
    </source>
</evidence>
<dbReference type="PANTHER" id="PTHR30004">
    <property type="entry name" value="4-HYDROXYTHREONINE-4-PHOSPHATE DEHYDROGENASE"/>
    <property type="match status" value="1"/>
</dbReference>
<accession>A0A8J2YS20</accession>
<dbReference type="Gene3D" id="3.40.50.10840">
    <property type="entry name" value="Putative sugar-binding, N-terminal domain"/>
    <property type="match status" value="1"/>
</dbReference>
<dbReference type="SUPFAM" id="SSF53659">
    <property type="entry name" value="Isocitrate/Isopropylmalate dehydrogenase-like"/>
    <property type="match status" value="1"/>
</dbReference>
<gene>
    <name evidence="12" type="ORF">GCM10011611_17730</name>
</gene>
<organism evidence="12 13">
    <name type="scientific">Aliidongia dinghuensis</name>
    <dbReference type="NCBI Taxonomy" id="1867774"/>
    <lineage>
        <taxon>Bacteria</taxon>
        <taxon>Pseudomonadati</taxon>
        <taxon>Pseudomonadota</taxon>
        <taxon>Alphaproteobacteria</taxon>
        <taxon>Rhodospirillales</taxon>
        <taxon>Dongiaceae</taxon>
        <taxon>Aliidongia</taxon>
    </lineage>
</organism>
<evidence type="ECO:0000256" key="3">
    <source>
        <dbReference type="ARBA" id="ARBA00022723"/>
    </source>
</evidence>
<evidence type="ECO:0000313" key="12">
    <source>
        <dbReference type="EMBL" id="GGF12546.1"/>
    </source>
</evidence>
<dbReference type="GO" id="GO:0016301">
    <property type="term" value="F:kinase activity"/>
    <property type="evidence" value="ECO:0007669"/>
    <property type="project" value="UniProtKB-KW"/>
</dbReference>
<dbReference type="EMBL" id="BMJQ01000004">
    <property type="protein sequence ID" value="GGF12546.1"/>
    <property type="molecule type" value="Genomic_DNA"/>
</dbReference>
<keyword evidence="6" id="KW-0067">ATP-binding</keyword>
<dbReference type="PANTHER" id="PTHR30004:SF6">
    <property type="entry name" value="D-THREONATE 4-PHOSPHATE DEHYDROGENASE"/>
    <property type="match status" value="1"/>
</dbReference>
<dbReference type="Pfam" id="PF17042">
    <property type="entry name" value="NBD_C"/>
    <property type="match status" value="1"/>
</dbReference>
<comment type="similarity">
    <text evidence="1">Belongs to the four-carbon acid sugar kinase family.</text>
</comment>
<protein>
    <recommendedName>
        <fullName evidence="14">4-hydroxythreonine-4-phosphate dehydrogenase</fullName>
    </recommendedName>
</protein>
<evidence type="ECO:0000256" key="5">
    <source>
        <dbReference type="ARBA" id="ARBA00022777"/>
    </source>
</evidence>
<evidence type="ECO:0000256" key="8">
    <source>
        <dbReference type="ARBA" id="ARBA00023027"/>
    </source>
</evidence>
<dbReference type="Proteomes" id="UP000646365">
    <property type="component" value="Unassembled WGS sequence"/>
</dbReference>
<feature type="domain" description="Four-carbon acid sugar kinase N-terminal" evidence="10">
    <location>
        <begin position="6"/>
        <end position="226"/>
    </location>
</feature>
<dbReference type="GO" id="GO:0046872">
    <property type="term" value="F:metal ion binding"/>
    <property type="evidence" value="ECO:0007669"/>
    <property type="project" value="UniProtKB-KW"/>
</dbReference>
<dbReference type="GO" id="GO:0051287">
    <property type="term" value="F:NAD binding"/>
    <property type="evidence" value="ECO:0007669"/>
    <property type="project" value="InterPro"/>
</dbReference>
<keyword evidence="8" id="KW-0520">NAD</keyword>
<evidence type="ECO:0000313" key="13">
    <source>
        <dbReference type="Proteomes" id="UP000646365"/>
    </source>
</evidence>
<comment type="caution">
    <text evidence="12">The sequence shown here is derived from an EMBL/GenBank/DDBJ whole genome shotgun (WGS) entry which is preliminary data.</text>
</comment>
<evidence type="ECO:0000256" key="1">
    <source>
        <dbReference type="ARBA" id="ARBA00005715"/>
    </source>
</evidence>
<dbReference type="InterPro" id="IPR042213">
    <property type="entry name" value="NBD_C_sf"/>
</dbReference>
<keyword evidence="9" id="KW-0119">Carbohydrate metabolism</keyword>
<dbReference type="InterPro" id="IPR005255">
    <property type="entry name" value="PdxA_fam"/>
</dbReference>
<dbReference type="InterPro" id="IPR037051">
    <property type="entry name" value="4-carb_acid_sugar_kinase_N_sf"/>
</dbReference>
<evidence type="ECO:0000256" key="6">
    <source>
        <dbReference type="ARBA" id="ARBA00022840"/>
    </source>
</evidence>